<protein>
    <submittedName>
        <fullName evidence="1">Transcription factor HES-1</fullName>
    </submittedName>
</protein>
<comment type="caution">
    <text evidence="1">The sequence shown here is derived from an EMBL/GenBank/DDBJ whole genome shotgun (WGS) entry which is preliminary data.</text>
</comment>
<dbReference type="Proteomes" id="UP001279410">
    <property type="component" value="Unassembled WGS sequence"/>
</dbReference>
<accession>A0AAD3RLC5</accession>
<gene>
    <name evidence="1" type="ORF">AKAME5_002410700</name>
</gene>
<keyword evidence="2" id="KW-1185">Reference proteome</keyword>
<name>A0AAD3RLC5_LATJO</name>
<dbReference type="EMBL" id="BRZM01001223">
    <property type="protein sequence ID" value="GLD72782.1"/>
    <property type="molecule type" value="Genomic_DNA"/>
</dbReference>
<reference evidence="1" key="1">
    <citation type="submission" date="2022-08" db="EMBL/GenBank/DDBJ databases">
        <title>Genome sequencing of akame (Lates japonicus).</title>
        <authorList>
            <person name="Hashiguchi Y."/>
            <person name="Takahashi H."/>
        </authorList>
    </citation>
    <scope>NUCLEOTIDE SEQUENCE</scope>
    <source>
        <strain evidence="1">Kochi</strain>
    </source>
</reference>
<evidence type="ECO:0000313" key="1">
    <source>
        <dbReference type="EMBL" id="GLD72782.1"/>
    </source>
</evidence>
<dbReference type="AlphaFoldDB" id="A0AAD3RLC5"/>
<proteinExistence type="predicted"/>
<sequence>MGGPQLVPRQVLPMNAVSAKEAPSPASLPDATKVYGFRSCLQTDSSGDSSYPTRACARTAQSSLQYANNVIRRSLVPAAASRSPLGNTD</sequence>
<evidence type="ECO:0000313" key="2">
    <source>
        <dbReference type="Proteomes" id="UP001279410"/>
    </source>
</evidence>
<organism evidence="1 2">
    <name type="scientific">Lates japonicus</name>
    <name type="common">Japanese lates</name>
    <dbReference type="NCBI Taxonomy" id="270547"/>
    <lineage>
        <taxon>Eukaryota</taxon>
        <taxon>Metazoa</taxon>
        <taxon>Chordata</taxon>
        <taxon>Craniata</taxon>
        <taxon>Vertebrata</taxon>
        <taxon>Euteleostomi</taxon>
        <taxon>Actinopterygii</taxon>
        <taxon>Neopterygii</taxon>
        <taxon>Teleostei</taxon>
        <taxon>Neoteleostei</taxon>
        <taxon>Acanthomorphata</taxon>
        <taxon>Carangaria</taxon>
        <taxon>Carangaria incertae sedis</taxon>
        <taxon>Centropomidae</taxon>
        <taxon>Lates</taxon>
    </lineage>
</organism>